<dbReference type="GO" id="GO:0016787">
    <property type="term" value="F:hydrolase activity"/>
    <property type="evidence" value="ECO:0007669"/>
    <property type="project" value="InterPro"/>
</dbReference>
<dbReference type="Pfam" id="PF06439">
    <property type="entry name" value="3keto-disac_hyd"/>
    <property type="match status" value="1"/>
</dbReference>
<sequence>MKKYLIVFLLLFVSSFYNNVIKAAAQIPNEALEGRWDITVNMGSSQAPSWLEVRHSGLRTLIGRFVGDGGSARPISQVFFKDGKLSFHIPPQWDNSDKDLYVEGELKDGKLSGTMTMPSGKTYTWTGVRAPKLWRDKEPVWGNRIVLFNGKNLDGWQALGNNQWVVENGILRSPHSGSNIRTVKTFNDFKLHIEFRYPKESNSGVYLRGRYEVQIMDSKGMEPLSIYLGGIYGFIDPLEMVAKDPGEWQSYDITLVGRLVTVVANGKTIIYKQQIPGITGGALDSNEAEPGPIYMQGDHGPIDFRNIVITPAK</sequence>
<organism evidence="2">
    <name type="scientific">mine drainage metagenome</name>
    <dbReference type="NCBI Taxonomy" id="410659"/>
    <lineage>
        <taxon>unclassified sequences</taxon>
        <taxon>metagenomes</taxon>
        <taxon>ecological metagenomes</taxon>
    </lineage>
</organism>
<dbReference type="AlphaFoldDB" id="A0A1J5SW31"/>
<dbReference type="Gene3D" id="2.60.120.560">
    <property type="entry name" value="Exo-inulinase, domain 1"/>
    <property type="match status" value="1"/>
</dbReference>
<comment type="caution">
    <text evidence="2">The sequence shown here is derived from an EMBL/GenBank/DDBJ whole genome shotgun (WGS) entry which is preliminary data.</text>
</comment>
<dbReference type="EMBL" id="MLJW01000018">
    <property type="protein sequence ID" value="OIR12179.1"/>
    <property type="molecule type" value="Genomic_DNA"/>
</dbReference>
<protein>
    <recommendedName>
        <fullName evidence="1">3-keto-alpha-glucoside-1,2-lyase/3-keto-2-hydroxy-glucal hydratase domain-containing protein</fullName>
    </recommendedName>
</protein>
<gene>
    <name evidence="2" type="ORF">GALL_64300</name>
</gene>
<name>A0A1J5SW31_9ZZZZ</name>
<accession>A0A1J5SW31</accession>
<dbReference type="InterPro" id="IPR010496">
    <property type="entry name" value="AL/BT2_dom"/>
</dbReference>
<feature type="domain" description="3-keto-alpha-glucoside-1,2-lyase/3-keto-2-hydroxy-glucal hydratase" evidence="1">
    <location>
        <begin position="145"/>
        <end position="309"/>
    </location>
</feature>
<reference evidence="2" key="1">
    <citation type="submission" date="2016-10" db="EMBL/GenBank/DDBJ databases">
        <title>Sequence of Gallionella enrichment culture.</title>
        <authorList>
            <person name="Poehlein A."/>
            <person name="Muehling M."/>
            <person name="Daniel R."/>
        </authorList>
    </citation>
    <scope>NUCLEOTIDE SEQUENCE</scope>
</reference>
<proteinExistence type="predicted"/>
<evidence type="ECO:0000259" key="1">
    <source>
        <dbReference type="Pfam" id="PF06439"/>
    </source>
</evidence>
<evidence type="ECO:0000313" key="2">
    <source>
        <dbReference type="EMBL" id="OIR12179.1"/>
    </source>
</evidence>